<evidence type="ECO:0000313" key="2">
    <source>
        <dbReference type="Proteomes" id="UP001328107"/>
    </source>
</evidence>
<accession>A0AAN5CZN3</accession>
<comment type="caution">
    <text evidence="1">The sequence shown here is derived from an EMBL/GenBank/DDBJ whole genome shotgun (WGS) entry which is preliminary data.</text>
</comment>
<keyword evidence="2" id="KW-1185">Reference proteome</keyword>
<name>A0AAN5CZN3_9BILA</name>
<gene>
    <name evidence="1" type="ORF">PMAYCL1PPCAC_23948</name>
</gene>
<organism evidence="1 2">
    <name type="scientific">Pristionchus mayeri</name>
    <dbReference type="NCBI Taxonomy" id="1317129"/>
    <lineage>
        <taxon>Eukaryota</taxon>
        <taxon>Metazoa</taxon>
        <taxon>Ecdysozoa</taxon>
        <taxon>Nematoda</taxon>
        <taxon>Chromadorea</taxon>
        <taxon>Rhabditida</taxon>
        <taxon>Rhabditina</taxon>
        <taxon>Diplogasteromorpha</taxon>
        <taxon>Diplogasteroidea</taxon>
        <taxon>Neodiplogasteridae</taxon>
        <taxon>Pristionchus</taxon>
    </lineage>
</organism>
<dbReference type="EMBL" id="BTRK01000005">
    <property type="protein sequence ID" value="GMR53753.1"/>
    <property type="molecule type" value="Genomic_DNA"/>
</dbReference>
<proteinExistence type="predicted"/>
<protein>
    <submittedName>
        <fullName evidence="1">Uncharacterized protein</fullName>
    </submittedName>
</protein>
<sequence length="468" mass="54469">MILQKSMKLLHLLEKEDYAAFAIDVQKLDFDEQNGLVCDLIQLLGGAFTSHSSPDLERALEVVCTMSTPECRLYPMVDQAIESKFENLTRIILEALARDFQSIDYSLQHWMQWDMVVKADREILKELDTSICCSLPNHLDVVDPTYSSSSFDGRLKLWLYLCDFIQSKYWMRGSVISRSYQSPRSFLEYLTRVDPLSPIVVADWIHPFVFSPNFACSELSDRLSDYLSSKNFLERHGYVRIIVNSLRYMSGLLTREDIDIDLSRMERLLTTLLPLLNHYELGEQRMKFVHAFRTLLLSFPLKYQPLFIKRLVRVIKDGCVKVDAEAQILSFFVDLYRQQLVVKGAINDVYSSYLAEFWTVIFIKYEDCSHASMFYQSIFLLAGLQARMFHRLDLLKDVKVNILTPLQQQLADYLQLRKLQERAVPGTTNIDISFPPVVEDDSLIRLHISHRVMKETFQLIHEALVKLK</sequence>
<dbReference type="AlphaFoldDB" id="A0AAN5CZN3"/>
<dbReference type="Proteomes" id="UP001328107">
    <property type="component" value="Unassembled WGS sequence"/>
</dbReference>
<evidence type="ECO:0000313" key="1">
    <source>
        <dbReference type="EMBL" id="GMR53753.1"/>
    </source>
</evidence>
<reference evidence="2" key="1">
    <citation type="submission" date="2022-10" db="EMBL/GenBank/DDBJ databases">
        <title>Genome assembly of Pristionchus species.</title>
        <authorList>
            <person name="Yoshida K."/>
            <person name="Sommer R.J."/>
        </authorList>
    </citation>
    <scope>NUCLEOTIDE SEQUENCE [LARGE SCALE GENOMIC DNA]</scope>
    <source>
        <strain evidence="2">RS5460</strain>
    </source>
</reference>